<dbReference type="Proteomes" id="UP000827872">
    <property type="component" value="Linkage Group LG01"/>
</dbReference>
<dbReference type="EMBL" id="CM037614">
    <property type="protein sequence ID" value="KAH8015964.1"/>
    <property type="molecule type" value="Genomic_DNA"/>
</dbReference>
<protein>
    <submittedName>
        <fullName evidence="1">Uncharacterized protein</fullName>
    </submittedName>
</protein>
<name>A0ACB8G8I4_9SAUR</name>
<gene>
    <name evidence="1" type="ORF">K3G42_010765</name>
</gene>
<evidence type="ECO:0000313" key="2">
    <source>
        <dbReference type="Proteomes" id="UP000827872"/>
    </source>
</evidence>
<proteinExistence type="predicted"/>
<keyword evidence="2" id="KW-1185">Reference proteome</keyword>
<evidence type="ECO:0000313" key="1">
    <source>
        <dbReference type="EMBL" id="KAH8015964.1"/>
    </source>
</evidence>
<comment type="caution">
    <text evidence="1">The sequence shown here is derived from an EMBL/GenBank/DDBJ whole genome shotgun (WGS) entry which is preliminary data.</text>
</comment>
<accession>A0ACB8G8I4</accession>
<sequence length="104" mass="11759">MKEEFWQVQLLLPSCRAEVLWRVASVMLRKLRLDRPPRITADVADQAREAWTKVATSSQGQDLSFSAKAQSQNVQSEKSTSRHVWSAFCLTLKNCLVFSGFGEA</sequence>
<organism evidence="1 2">
    <name type="scientific">Sphaerodactylus townsendi</name>
    <dbReference type="NCBI Taxonomy" id="933632"/>
    <lineage>
        <taxon>Eukaryota</taxon>
        <taxon>Metazoa</taxon>
        <taxon>Chordata</taxon>
        <taxon>Craniata</taxon>
        <taxon>Vertebrata</taxon>
        <taxon>Euteleostomi</taxon>
        <taxon>Lepidosauria</taxon>
        <taxon>Squamata</taxon>
        <taxon>Bifurcata</taxon>
        <taxon>Gekkota</taxon>
        <taxon>Sphaerodactylidae</taxon>
        <taxon>Sphaerodactylus</taxon>
    </lineage>
</organism>
<reference evidence="1" key="1">
    <citation type="submission" date="2021-08" db="EMBL/GenBank/DDBJ databases">
        <title>The first chromosome-level gecko genome reveals the dynamic sex chromosomes of Neotropical dwarf geckos (Sphaerodactylidae: Sphaerodactylus).</title>
        <authorList>
            <person name="Pinto B.J."/>
            <person name="Keating S.E."/>
            <person name="Gamble T."/>
        </authorList>
    </citation>
    <scope>NUCLEOTIDE SEQUENCE</scope>
    <source>
        <strain evidence="1">TG3544</strain>
    </source>
</reference>